<gene>
    <name evidence="2" type="ORF">B0T14DRAFT_570286</name>
</gene>
<reference evidence="2" key="1">
    <citation type="submission" date="2023-06" db="EMBL/GenBank/DDBJ databases">
        <title>Genome-scale phylogeny and comparative genomics of the fungal order Sordariales.</title>
        <authorList>
            <consortium name="Lawrence Berkeley National Laboratory"/>
            <person name="Hensen N."/>
            <person name="Bonometti L."/>
            <person name="Westerberg I."/>
            <person name="Brannstrom I.O."/>
            <person name="Guillou S."/>
            <person name="Cros-Aarteil S."/>
            <person name="Calhoun S."/>
            <person name="Haridas S."/>
            <person name="Kuo A."/>
            <person name="Mondo S."/>
            <person name="Pangilinan J."/>
            <person name="Riley R."/>
            <person name="Labutti K."/>
            <person name="Andreopoulos B."/>
            <person name="Lipzen A."/>
            <person name="Chen C."/>
            <person name="Yanf M."/>
            <person name="Daum C."/>
            <person name="Ng V."/>
            <person name="Clum A."/>
            <person name="Steindorff A."/>
            <person name="Ohm R."/>
            <person name="Martin F."/>
            <person name="Silar P."/>
            <person name="Natvig D."/>
            <person name="Lalanne C."/>
            <person name="Gautier V."/>
            <person name="Ament-Velasquez S.L."/>
            <person name="Kruys A."/>
            <person name="Hutchinson M.I."/>
            <person name="Powell A.J."/>
            <person name="Barry K."/>
            <person name="Miller A.N."/>
            <person name="Grigoriev I.V."/>
            <person name="Debuchy R."/>
            <person name="Gladieux P."/>
            <person name="Thoren M.H."/>
            <person name="Johannesson H."/>
        </authorList>
    </citation>
    <scope>NUCLEOTIDE SEQUENCE</scope>
    <source>
        <strain evidence="2">CBS 606.72</strain>
    </source>
</reference>
<keyword evidence="1" id="KW-0732">Signal</keyword>
<accession>A0AA39WFB4</accession>
<evidence type="ECO:0000256" key="1">
    <source>
        <dbReference type="SAM" id="SignalP"/>
    </source>
</evidence>
<evidence type="ECO:0000313" key="3">
    <source>
        <dbReference type="Proteomes" id="UP001175000"/>
    </source>
</evidence>
<dbReference type="Proteomes" id="UP001175000">
    <property type="component" value="Unassembled WGS sequence"/>
</dbReference>
<dbReference type="EMBL" id="JAULSU010000006">
    <property type="protein sequence ID" value="KAK0614341.1"/>
    <property type="molecule type" value="Genomic_DNA"/>
</dbReference>
<sequence length="303" mass="32738">MLRNLAAALITAHVVLSSPVGHISVEVDNDEVWEEAFRTPNATGSVRVKGFNLSTPFPGTESDDWAWTIQVRDGILRSRDSKYATGIWVQLDMPDSLVRLAPNGTFLLDDGSWHVCESIWEFPALKSNAATVDGSCEGIVPKQCHDLWTNALAQGFGRRASNSSRCPSITPPLQCLDALGKEYTGVGNTLDASHLRKNISEAGLFDYARTGLDGDIDGHQLGNYTAYDLAIQKVWLLGLTWGYSPTSGRNSDNTESVAASISCLRVNQIEPGSRQFSAGVSSKAKPLGLMGVVFVSIVTFLCS</sequence>
<comment type="caution">
    <text evidence="2">The sequence shown here is derived from an EMBL/GenBank/DDBJ whole genome shotgun (WGS) entry which is preliminary data.</text>
</comment>
<feature type="signal peptide" evidence="1">
    <location>
        <begin position="1"/>
        <end position="17"/>
    </location>
</feature>
<dbReference type="AlphaFoldDB" id="A0AA39WFB4"/>
<keyword evidence="3" id="KW-1185">Reference proteome</keyword>
<name>A0AA39WFB4_9PEZI</name>
<evidence type="ECO:0000313" key="2">
    <source>
        <dbReference type="EMBL" id="KAK0614341.1"/>
    </source>
</evidence>
<proteinExistence type="predicted"/>
<protein>
    <submittedName>
        <fullName evidence="2">Uncharacterized protein</fullName>
    </submittedName>
</protein>
<organism evidence="2 3">
    <name type="scientific">Immersiella caudata</name>
    <dbReference type="NCBI Taxonomy" id="314043"/>
    <lineage>
        <taxon>Eukaryota</taxon>
        <taxon>Fungi</taxon>
        <taxon>Dikarya</taxon>
        <taxon>Ascomycota</taxon>
        <taxon>Pezizomycotina</taxon>
        <taxon>Sordariomycetes</taxon>
        <taxon>Sordariomycetidae</taxon>
        <taxon>Sordariales</taxon>
        <taxon>Lasiosphaeriaceae</taxon>
        <taxon>Immersiella</taxon>
    </lineage>
</organism>
<feature type="chain" id="PRO_5041402525" evidence="1">
    <location>
        <begin position="18"/>
        <end position="303"/>
    </location>
</feature>